<dbReference type="Pfam" id="PF06985">
    <property type="entry name" value="HET"/>
    <property type="match status" value="1"/>
</dbReference>
<evidence type="ECO:0000259" key="2">
    <source>
        <dbReference type="Pfam" id="PF26640"/>
    </source>
</evidence>
<name>A0A5N6ECN6_9EURO</name>
<feature type="domain" description="DUF8212" evidence="2">
    <location>
        <begin position="203"/>
        <end position="228"/>
    </location>
</feature>
<evidence type="ECO:0000259" key="1">
    <source>
        <dbReference type="Pfam" id="PF06985"/>
    </source>
</evidence>
<dbReference type="InterPro" id="IPR058525">
    <property type="entry name" value="DUF8212"/>
</dbReference>
<evidence type="ECO:0000313" key="4">
    <source>
        <dbReference type="Proteomes" id="UP000326799"/>
    </source>
</evidence>
<evidence type="ECO:0000313" key="3">
    <source>
        <dbReference type="EMBL" id="KAB8215362.1"/>
    </source>
</evidence>
<accession>A0A5N6ECN6</accession>
<dbReference type="InterPro" id="IPR010730">
    <property type="entry name" value="HET"/>
</dbReference>
<gene>
    <name evidence="3" type="ORF">BDV33DRAFT_227641</name>
</gene>
<dbReference type="PANTHER" id="PTHR10622:SF10">
    <property type="entry name" value="HET DOMAIN-CONTAINING PROTEIN"/>
    <property type="match status" value="1"/>
</dbReference>
<organism evidence="3 4">
    <name type="scientific">Aspergillus novoparasiticus</name>
    <dbReference type="NCBI Taxonomy" id="986946"/>
    <lineage>
        <taxon>Eukaryota</taxon>
        <taxon>Fungi</taxon>
        <taxon>Dikarya</taxon>
        <taxon>Ascomycota</taxon>
        <taxon>Pezizomycotina</taxon>
        <taxon>Eurotiomycetes</taxon>
        <taxon>Eurotiomycetidae</taxon>
        <taxon>Eurotiales</taxon>
        <taxon>Aspergillaceae</taxon>
        <taxon>Aspergillus</taxon>
        <taxon>Aspergillus subgen. Circumdati</taxon>
    </lineage>
</organism>
<dbReference type="EMBL" id="ML733505">
    <property type="protein sequence ID" value="KAB8215362.1"/>
    <property type="molecule type" value="Genomic_DNA"/>
</dbReference>
<dbReference type="PANTHER" id="PTHR10622">
    <property type="entry name" value="HET DOMAIN-CONTAINING PROTEIN"/>
    <property type="match status" value="1"/>
</dbReference>
<keyword evidence="4" id="KW-1185">Reference proteome</keyword>
<dbReference type="Pfam" id="PF26640">
    <property type="entry name" value="DUF8212"/>
    <property type="match status" value="1"/>
</dbReference>
<feature type="domain" description="Heterokaryon incompatibility" evidence="1">
    <location>
        <begin position="23"/>
        <end position="108"/>
    </location>
</feature>
<protein>
    <submittedName>
        <fullName evidence="3">HET-domain-containing protein</fullName>
    </submittedName>
</protein>
<sequence length="309" mass="35624">MRLIRTKPPLELQEFTENELPKYAILSHRWEREEVTFQEVIRSHETIKSKAGYKKIGRFCARAHQDGLEYAWIDTCCINKESSAELSEAINSMFRWYEQVEKCYAYLCDAELATVHHSSWFQRGWTLQELLAPCEVYFLASDWSDLGTRTMLCSLINEITGSIIAKRMSWASARQTTRIEDIAYCLMGIFGVNMPLLYGEGEKAFIRLQEGIMRDSDDQTLFAWENEDISKEHPSGLLARSPADFRSCSDIVPFFFSNNGTPFALTNRGIRMHLPLIRVEQGSEATTMLILECHSPELLRRSRSSHRLA</sequence>
<dbReference type="AlphaFoldDB" id="A0A5N6ECN6"/>
<reference evidence="3 4" key="1">
    <citation type="submission" date="2019-04" db="EMBL/GenBank/DDBJ databases">
        <title>Fungal friends and foes A comparative genomics study of 23 Aspergillus species from section Flavi.</title>
        <authorList>
            <consortium name="DOE Joint Genome Institute"/>
            <person name="Kjaerbolling I."/>
            <person name="Vesth T.C."/>
            <person name="Frisvad J.C."/>
            <person name="Nybo J.L."/>
            <person name="Theobald S."/>
            <person name="Kildgaard S."/>
            <person name="Petersen T.I."/>
            <person name="Kuo A."/>
            <person name="Sato A."/>
            <person name="Lyhne E.K."/>
            <person name="Kogle M.E."/>
            <person name="Wiebenga A."/>
            <person name="Kun R.S."/>
            <person name="Lubbers R.J."/>
            <person name="Makela M.R."/>
            <person name="Barry K."/>
            <person name="Chovatia M."/>
            <person name="Clum A."/>
            <person name="Daum C."/>
            <person name="Haridas S."/>
            <person name="He G."/>
            <person name="LaButti K."/>
            <person name="Lipzen A."/>
            <person name="Mondo S."/>
            <person name="Pangilinan J."/>
            <person name="Riley R."/>
            <person name="Salamov A."/>
            <person name="Simmons B.A."/>
            <person name="Magnuson J.K."/>
            <person name="Henrissat B."/>
            <person name="Mortensen U.H."/>
            <person name="Larsen T.O."/>
            <person name="De vries R.P."/>
            <person name="Grigoriev I.V."/>
            <person name="Machida M."/>
            <person name="Baker S.E."/>
            <person name="Andersen M.R."/>
        </authorList>
    </citation>
    <scope>NUCLEOTIDE SEQUENCE [LARGE SCALE GENOMIC DNA]</scope>
    <source>
        <strain evidence="3 4">CBS 126849</strain>
    </source>
</reference>
<dbReference type="Proteomes" id="UP000326799">
    <property type="component" value="Unassembled WGS sequence"/>
</dbReference>
<proteinExistence type="predicted"/>